<dbReference type="PROSITE" id="PS51833">
    <property type="entry name" value="HDOD"/>
    <property type="match status" value="1"/>
</dbReference>
<dbReference type="InterPro" id="IPR052340">
    <property type="entry name" value="RNase_Y/CdgJ"/>
</dbReference>
<proteinExistence type="predicted"/>
<dbReference type="InterPro" id="IPR013976">
    <property type="entry name" value="HDOD"/>
</dbReference>
<evidence type="ECO:0000313" key="3">
    <source>
        <dbReference type="Proteomes" id="UP001319827"/>
    </source>
</evidence>
<sequence>MQSELQSVVNAVSDLPPMPVVAAKVVKITQDPDSSAEDLARAISLDPAVSARVMKIANSSFYSMQKQVNTLRRAIVVLGERTLKSLVFASSMKGLNRSFGLMEKMLWEDAIGGAIAARLLALRFRAADPEEAFLGGLFRHIGKLVMNNMDGVKFLQMIQEAYNGEGSLEELERRYFPYSHAVIGEAVLRKWHIAESLVYAVRHHSDMAMVPGEDPAVYRLMATVNIADNFCLRLGLGRRAPDKSIDLGAIPGVRALGLEYEQVNQALLEFRELFEKDRETFMG</sequence>
<dbReference type="Pfam" id="PF08668">
    <property type="entry name" value="HDOD"/>
    <property type="match status" value="1"/>
</dbReference>
<dbReference type="SUPFAM" id="SSF109604">
    <property type="entry name" value="HD-domain/PDEase-like"/>
    <property type="match status" value="1"/>
</dbReference>
<dbReference type="PANTHER" id="PTHR33525:SF3">
    <property type="entry name" value="RIBONUCLEASE Y"/>
    <property type="match status" value="1"/>
</dbReference>
<name>A0ABM8HVY1_9BACT</name>
<dbReference type="Proteomes" id="UP001319827">
    <property type="component" value="Chromosome"/>
</dbReference>
<gene>
    <name evidence="2" type="ORF">DESUT3_31820</name>
</gene>
<keyword evidence="3" id="KW-1185">Reference proteome</keyword>
<dbReference type="EMBL" id="AP024355">
    <property type="protein sequence ID" value="BCR06113.1"/>
    <property type="molecule type" value="Genomic_DNA"/>
</dbReference>
<dbReference type="Gene3D" id="1.10.3210.10">
    <property type="entry name" value="Hypothetical protein af1432"/>
    <property type="match status" value="1"/>
</dbReference>
<dbReference type="PANTHER" id="PTHR33525">
    <property type="match status" value="1"/>
</dbReference>
<accession>A0ABM8HVY1</accession>
<evidence type="ECO:0000313" key="2">
    <source>
        <dbReference type="EMBL" id="BCR06113.1"/>
    </source>
</evidence>
<dbReference type="RefSeq" id="WP_221249493.1">
    <property type="nucleotide sequence ID" value="NZ_AP024355.1"/>
</dbReference>
<reference evidence="2 3" key="1">
    <citation type="journal article" date="2016" name="C (Basel)">
        <title>Selective Growth of and Electricity Production by Marine Exoelectrogenic Bacteria in Self-Aggregated Hydrogel of Microbially Reduced Graphene Oxide.</title>
        <authorList>
            <person name="Yoshida N."/>
            <person name="Goto Y."/>
            <person name="Miyata Y."/>
        </authorList>
    </citation>
    <scope>NUCLEOTIDE SEQUENCE [LARGE SCALE GENOMIC DNA]</scope>
    <source>
        <strain evidence="2 3">NIT-T3</strain>
    </source>
</reference>
<evidence type="ECO:0000259" key="1">
    <source>
        <dbReference type="PROSITE" id="PS51833"/>
    </source>
</evidence>
<feature type="domain" description="HDOD" evidence="1">
    <location>
        <begin position="15"/>
        <end position="207"/>
    </location>
</feature>
<organism evidence="2 3">
    <name type="scientific">Desulfuromonas versatilis</name>
    <dbReference type="NCBI Taxonomy" id="2802975"/>
    <lineage>
        <taxon>Bacteria</taxon>
        <taxon>Pseudomonadati</taxon>
        <taxon>Thermodesulfobacteriota</taxon>
        <taxon>Desulfuromonadia</taxon>
        <taxon>Desulfuromonadales</taxon>
        <taxon>Desulfuromonadaceae</taxon>
        <taxon>Desulfuromonas</taxon>
    </lineage>
</organism>
<reference evidence="2 3" key="2">
    <citation type="journal article" date="2021" name="Int. J. Syst. Evol. Microbiol.">
        <title>Isolation and Polyphasic Characterization of Desulfuromonas versatilis sp. Nov., an Electrogenic Bacteria Capable of Versatile Metabolism Isolated from a Graphene Oxide-Reducing Enrichment Culture.</title>
        <authorList>
            <person name="Xie L."/>
            <person name="Yoshida N."/>
            <person name="Ishii S."/>
            <person name="Meng L."/>
        </authorList>
    </citation>
    <scope>NUCLEOTIDE SEQUENCE [LARGE SCALE GENOMIC DNA]</scope>
    <source>
        <strain evidence="2 3">NIT-T3</strain>
    </source>
</reference>
<protein>
    <submittedName>
        <fullName evidence="2">HD family phosphohydrolase</fullName>
    </submittedName>
</protein>